<dbReference type="Proteomes" id="UP000199071">
    <property type="component" value="Unassembled WGS sequence"/>
</dbReference>
<dbReference type="SUPFAM" id="SSF48452">
    <property type="entry name" value="TPR-like"/>
    <property type="match status" value="1"/>
</dbReference>
<dbReference type="InterPro" id="IPR011990">
    <property type="entry name" value="TPR-like_helical_dom_sf"/>
</dbReference>
<proteinExistence type="predicted"/>
<evidence type="ECO:0000313" key="2">
    <source>
        <dbReference type="EMBL" id="SDB13902.1"/>
    </source>
</evidence>
<dbReference type="EMBL" id="FMXQ01000002">
    <property type="protein sequence ID" value="SDB13902.1"/>
    <property type="molecule type" value="Genomic_DNA"/>
</dbReference>
<dbReference type="RefSeq" id="WP_090875232.1">
    <property type="nucleotide sequence ID" value="NZ_FMXQ01000002.1"/>
</dbReference>
<dbReference type="InterPro" id="IPR007655">
    <property type="entry name" value="Slam_C"/>
</dbReference>
<accession>A0A1G6AZZ1</accession>
<dbReference type="InterPro" id="IPR011250">
    <property type="entry name" value="OMP/PagP_B-barrel"/>
</dbReference>
<evidence type="ECO:0000259" key="1">
    <source>
        <dbReference type="Pfam" id="PF04575"/>
    </source>
</evidence>
<reference evidence="2 3" key="1">
    <citation type="submission" date="2016-10" db="EMBL/GenBank/DDBJ databases">
        <authorList>
            <person name="de Groot N.N."/>
        </authorList>
    </citation>
    <scope>NUCLEOTIDE SEQUENCE [LARGE SCALE GENOMIC DNA]</scope>
    <source>
        <strain evidence="2 3">ATCC 35022</strain>
    </source>
</reference>
<dbReference type="STRING" id="665467.SAMN02982931_01051"/>
<protein>
    <recommendedName>
        <fullName evidence="1">Surface lipoprotein assembly modifier C-terminal domain-containing protein</fullName>
    </recommendedName>
</protein>
<name>A0A1G6AZZ1_9HYPH</name>
<feature type="domain" description="Surface lipoprotein assembly modifier C-terminal" evidence="1">
    <location>
        <begin position="188"/>
        <end position="414"/>
    </location>
</feature>
<sequence>MLAAAPSLAQGATGDPAALRAEIDSVYQQLLVDPSDRALNRRMIDIAVQLNDYDAAIGAVERLIFYDPSNAALQLEAARFYMQIESYAAAAGYLKDAQALPDLDAAQRSEVATLLAQARRETEPSPWSGFGQIGARYQTNANHGSVALGLSEPLPFEKPEADWNSFALGTLGLAEPVTDNLSIEATVSGYYADQAKINRLDLGFAEATVGPRLTTEDGGLSIKPFAIVQGILLGDEPYQSAYGGGVVTRLTFEEGWWVEPTFEYKNRSYYNSDDYPDATDQTGDFFTYAVDLNAEVTDNIAVVSRLAYYNNQAAADYQSYDQYTVSLAMLIGFDLLGVEDWSLSPFARYSYTSFKGIAPTEAYAALDTKRRDNLWSVGANLEIPLRENIAFGVAVEYSKNVSNLDRDDYENLSVIFGPQGRF</sequence>
<gene>
    <name evidence="2" type="ORF">SAMN02982931_01051</name>
</gene>
<dbReference type="Gene3D" id="1.25.40.10">
    <property type="entry name" value="Tetratricopeptide repeat domain"/>
    <property type="match status" value="1"/>
</dbReference>
<dbReference type="Pfam" id="PF04575">
    <property type="entry name" value="SlipAM"/>
    <property type="match status" value="1"/>
</dbReference>
<dbReference type="AlphaFoldDB" id="A0A1G6AZZ1"/>
<evidence type="ECO:0000313" key="3">
    <source>
        <dbReference type="Proteomes" id="UP000199071"/>
    </source>
</evidence>
<organism evidence="2 3">
    <name type="scientific">Bauldia litoralis</name>
    <dbReference type="NCBI Taxonomy" id="665467"/>
    <lineage>
        <taxon>Bacteria</taxon>
        <taxon>Pseudomonadati</taxon>
        <taxon>Pseudomonadota</taxon>
        <taxon>Alphaproteobacteria</taxon>
        <taxon>Hyphomicrobiales</taxon>
        <taxon>Kaistiaceae</taxon>
        <taxon>Bauldia</taxon>
    </lineage>
</organism>
<dbReference type="SUPFAM" id="SSF56925">
    <property type="entry name" value="OMPA-like"/>
    <property type="match status" value="1"/>
</dbReference>
<keyword evidence="3" id="KW-1185">Reference proteome</keyword>